<dbReference type="RefSeq" id="WP_211428081.1">
    <property type="nucleotide sequence ID" value="NZ_CP072648.1"/>
</dbReference>
<dbReference type="InterPro" id="IPR016155">
    <property type="entry name" value="Mopterin_synth/thiamin_S_b"/>
</dbReference>
<comment type="similarity">
    <text evidence="2">Belongs to the MoaD family.</text>
</comment>
<keyword evidence="1" id="KW-0547">Nucleotide-binding</keyword>
<dbReference type="PANTHER" id="PTHR33359:SF1">
    <property type="entry name" value="MOLYBDOPTERIN SYNTHASE SULFUR CARRIER SUBUNIT"/>
    <property type="match status" value="1"/>
</dbReference>
<gene>
    <name evidence="4" type="ORF">J8C06_07410</name>
</gene>
<proteinExistence type="inferred from homology"/>
<keyword evidence="5" id="KW-1185">Reference proteome</keyword>
<dbReference type="InterPro" id="IPR012675">
    <property type="entry name" value="Beta-grasp_dom_sf"/>
</dbReference>
<dbReference type="CDD" id="cd00754">
    <property type="entry name" value="Ubl_MoaD"/>
    <property type="match status" value="1"/>
</dbReference>
<dbReference type="SUPFAM" id="SSF54285">
    <property type="entry name" value="MoaD/ThiS"/>
    <property type="match status" value="1"/>
</dbReference>
<dbReference type="Gene3D" id="3.10.20.30">
    <property type="match status" value="1"/>
</dbReference>
<evidence type="ECO:0000256" key="2">
    <source>
        <dbReference type="ARBA" id="ARBA00024200"/>
    </source>
</evidence>
<name>A0ABX8B6D7_9BACT</name>
<sequence>MTPEPITLNVLVFGQCRALVGASVAPVQVVVPTTAAEVMAAVCRQYPQLAPLRGSLLVAVNEEYASAETPVKPGDDVAVFPPIAGG</sequence>
<accession>A0ABX8B6D7</accession>
<evidence type="ECO:0000313" key="5">
    <source>
        <dbReference type="Proteomes" id="UP000676506"/>
    </source>
</evidence>
<evidence type="ECO:0000256" key="3">
    <source>
        <dbReference type="ARBA" id="ARBA00024247"/>
    </source>
</evidence>
<evidence type="ECO:0000313" key="4">
    <source>
        <dbReference type="EMBL" id="QUW02191.1"/>
    </source>
</evidence>
<evidence type="ECO:0000256" key="1">
    <source>
        <dbReference type="ARBA" id="ARBA00022741"/>
    </source>
</evidence>
<dbReference type="InterPro" id="IPR003749">
    <property type="entry name" value="ThiS/MoaD-like"/>
</dbReference>
<dbReference type="PANTHER" id="PTHR33359">
    <property type="entry name" value="MOLYBDOPTERIN SYNTHASE SULFUR CARRIER SUBUNIT"/>
    <property type="match status" value="1"/>
</dbReference>
<dbReference type="Pfam" id="PF02597">
    <property type="entry name" value="ThiS"/>
    <property type="match status" value="1"/>
</dbReference>
<reference evidence="4 5" key="1">
    <citation type="submission" date="2021-03" db="EMBL/GenBank/DDBJ databases">
        <title>Genomic and phenotypic characterization of Chloracidobacterium isolates provides evidence for multiple species.</title>
        <authorList>
            <person name="Saini M.K."/>
            <person name="Costas A.M.G."/>
            <person name="Tank M."/>
            <person name="Bryant D.A."/>
        </authorList>
    </citation>
    <scope>NUCLEOTIDE SEQUENCE [LARGE SCALE GENOMIC DNA]</scope>
    <source>
        <strain evidence="4 5">BV2-C</strain>
    </source>
</reference>
<protein>
    <recommendedName>
        <fullName evidence="3">Molybdopterin synthase sulfur carrier subunit</fullName>
    </recommendedName>
</protein>
<dbReference type="EMBL" id="CP072648">
    <property type="protein sequence ID" value="QUW02191.1"/>
    <property type="molecule type" value="Genomic_DNA"/>
</dbReference>
<dbReference type="Proteomes" id="UP000676506">
    <property type="component" value="Chromosome 1"/>
</dbReference>
<organism evidence="4 5">
    <name type="scientific">Chloracidobacterium validum</name>
    <dbReference type="NCBI Taxonomy" id="2821543"/>
    <lineage>
        <taxon>Bacteria</taxon>
        <taxon>Pseudomonadati</taxon>
        <taxon>Acidobacteriota</taxon>
        <taxon>Terriglobia</taxon>
        <taxon>Terriglobales</taxon>
        <taxon>Acidobacteriaceae</taxon>
        <taxon>Chloracidobacterium</taxon>
    </lineage>
</organism>
<dbReference type="InterPro" id="IPR044672">
    <property type="entry name" value="MOCS2A"/>
</dbReference>